<keyword evidence="1" id="KW-1185">Reference proteome</keyword>
<reference evidence="2" key="1">
    <citation type="submission" date="2016-11" db="UniProtKB">
        <authorList>
            <consortium name="WormBaseParasite"/>
        </authorList>
    </citation>
    <scope>IDENTIFICATION</scope>
</reference>
<sequence>MATDMSTLVRTLDDVVTALNANLSAIRSVTSRTHKCPAASEISSTI</sequence>
<evidence type="ECO:0000313" key="1">
    <source>
        <dbReference type="Proteomes" id="UP000095283"/>
    </source>
</evidence>
<dbReference type="WBParaSite" id="Hba_12120">
    <property type="protein sequence ID" value="Hba_12120"/>
    <property type="gene ID" value="Hba_12120"/>
</dbReference>
<name>A0A1I7X409_HETBA</name>
<organism evidence="1 2">
    <name type="scientific">Heterorhabditis bacteriophora</name>
    <name type="common">Entomopathogenic nematode worm</name>
    <dbReference type="NCBI Taxonomy" id="37862"/>
    <lineage>
        <taxon>Eukaryota</taxon>
        <taxon>Metazoa</taxon>
        <taxon>Ecdysozoa</taxon>
        <taxon>Nematoda</taxon>
        <taxon>Chromadorea</taxon>
        <taxon>Rhabditida</taxon>
        <taxon>Rhabditina</taxon>
        <taxon>Rhabditomorpha</taxon>
        <taxon>Strongyloidea</taxon>
        <taxon>Heterorhabditidae</taxon>
        <taxon>Heterorhabditis</taxon>
    </lineage>
</organism>
<evidence type="ECO:0000313" key="2">
    <source>
        <dbReference type="WBParaSite" id="Hba_12120"/>
    </source>
</evidence>
<dbReference type="AlphaFoldDB" id="A0A1I7X409"/>
<proteinExistence type="predicted"/>
<dbReference type="Proteomes" id="UP000095283">
    <property type="component" value="Unplaced"/>
</dbReference>
<accession>A0A1I7X409</accession>
<protein>
    <submittedName>
        <fullName evidence="2">Transcriptional regulator</fullName>
    </submittedName>
</protein>